<feature type="region of interest" description="Disordered" evidence="1">
    <location>
        <begin position="1"/>
        <end position="21"/>
    </location>
</feature>
<dbReference type="PANTHER" id="PTHR47843:SF5">
    <property type="entry name" value="BTB_POZ DOMAIN PROTEIN"/>
    <property type="match status" value="1"/>
</dbReference>
<protein>
    <recommendedName>
        <fullName evidence="2">BTB domain-containing protein</fullName>
    </recommendedName>
</protein>
<dbReference type="EMBL" id="JBAWTH010000185">
    <property type="protein sequence ID" value="KAL2273478.1"/>
    <property type="molecule type" value="Genomic_DNA"/>
</dbReference>
<keyword evidence="4" id="KW-1185">Reference proteome</keyword>
<accession>A0ABR4DSV4</accession>
<dbReference type="Gene3D" id="3.30.710.10">
    <property type="entry name" value="Potassium Channel Kv1.1, Chain A"/>
    <property type="match status" value="1"/>
</dbReference>
<dbReference type="CDD" id="cd18186">
    <property type="entry name" value="BTB_POZ_ZBTB_KLHL-like"/>
    <property type="match status" value="1"/>
</dbReference>
<proteinExistence type="predicted"/>
<name>A0ABR4DSV4_9PEZI</name>
<dbReference type="PANTHER" id="PTHR47843">
    <property type="entry name" value="BTB DOMAIN-CONTAINING PROTEIN-RELATED"/>
    <property type="match status" value="1"/>
</dbReference>
<evidence type="ECO:0000256" key="1">
    <source>
        <dbReference type="SAM" id="MobiDB-lite"/>
    </source>
</evidence>
<sequence length="295" mass="32925">MPVRRKQTPVKRAPDPADPAKGVIWTSAKGPEDDYLELLKSGALSDTQIHCGKRIWKVHKAILCIRSEWFKKALTGQFKEAENGIVNIEEFKENEVECLLHYIYTGSINVSKSFTTPIGLHACMSIWRVGDFFLLEGLCRLALDEADRTFRGVSWCFTATQETESSKQSATSNIVKLVRALYNQGPNDVRDAFRPTILAFLMSGVHILEKNKTFKDLIHEIPAFASDWAATLTDNMSSVGSKDRLGECAKCKASCYSGGVMLGKWIKEQKVEGFCGTCFPLQQLEDWVGEDSGNT</sequence>
<dbReference type="SMART" id="SM00225">
    <property type="entry name" value="BTB"/>
    <property type="match status" value="1"/>
</dbReference>
<comment type="caution">
    <text evidence="3">The sequence shown here is derived from an EMBL/GenBank/DDBJ whole genome shotgun (WGS) entry which is preliminary data.</text>
</comment>
<dbReference type="Pfam" id="PF00651">
    <property type="entry name" value="BTB"/>
    <property type="match status" value="1"/>
</dbReference>
<dbReference type="Proteomes" id="UP001600888">
    <property type="component" value="Unassembled WGS sequence"/>
</dbReference>
<evidence type="ECO:0000313" key="4">
    <source>
        <dbReference type="Proteomes" id="UP001600888"/>
    </source>
</evidence>
<dbReference type="PROSITE" id="PS50097">
    <property type="entry name" value="BTB"/>
    <property type="match status" value="1"/>
</dbReference>
<dbReference type="SUPFAM" id="SSF54695">
    <property type="entry name" value="POZ domain"/>
    <property type="match status" value="1"/>
</dbReference>
<evidence type="ECO:0000259" key="2">
    <source>
        <dbReference type="PROSITE" id="PS50097"/>
    </source>
</evidence>
<gene>
    <name evidence="3" type="ORF">FJTKL_04476</name>
</gene>
<dbReference type="InterPro" id="IPR011333">
    <property type="entry name" value="SKP1/BTB/POZ_sf"/>
</dbReference>
<organism evidence="3 4">
    <name type="scientific">Diaporthe vaccinii</name>
    <dbReference type="NCBI Taxonomy" id="105482"/>
    <lineage>
        <taxon>Eukaryota</taxon>
        <taxon>Fungi</taxon>
        <taxon>Dikarya</taxon>
        <taxon>Ascomycota</taxon>
        <taxon>Pezizomycotina</taxon>
        <taxon>Sordariomycetes</taxon>
        <taxon>Sordariomycetidae</taxon>
        <taxon>Diaporthales</taxon>
        <taxon>Diaporthaceae</taxon>
        <taxon>Diaporthe</taxon>
        <taxon>Diaporthe eres species complex</taxon>
    </lineage>
</organism>
<reference evidence="3 4" key="1">
    <citation type="submission" date="2024-03" db="EMBL/GenBank/DDBJ databases">
        <title>A high-quality draft genome sequence of Diaporthe vaccinii, a causative agent of upright dieback and viscid rot disease in cranberry plants.</title>
        <authorList>
            <person name="Sarrasin M."/>
            <person name="Lang B.F."/>
            <person name="Burger G."/>
        </authorList>
    </citation>
    <scope>NUCLEOTIDE SEQUENCE [LARGE SCALE GENOMIC DNA]</scope>
    <source>
        <strain evidence="3 4">IS7</strain>
    </source>
</reference>
<evidence type="ECO:0000313" key="3">
    <source>
        <dbReference type="EMBL" id="KAL2273478.1"/>
    </source>
</evidence>
<dbReference type="InterPro" id="IPR000210">
    <property type="entry name" value="BTB/POZ_dom"/>
</dbReference>
<feature type="domain" description="BTB" evidence="2">
    <location>
        <begin position="45"/>
        <end position="112"/>
    </location>
</feature>